<proteinExistence type="predicted"/>
<name>A0A8H7Y2V9_PSICU</name>
<gene>
    <name evidence="2" type="ORF">JR316_004376</name>
</gene>
<feature type="region of interest" description="Disordered" evidence="1">
    <location>
        <begin position="227"/>
        <end position="253"/>
    </location>
</feature>
<evidence type="ECO:0000256" key="1">
    <source>
        <dbReference type="SAM" id="MobiDB-lite"/>
    </source>
</evidence>
<feature type="region of interest" description="Disordered" evidence="1">
    <location>
        <begin position="341"/>
        <end position="368"/>
    </location>
</feature>
<organism evidence="2">
    <name type="scientific">Psilocybe cubensis</name>
    <name type="common">Psychedelic mushroom</name>
    <name type="synonym">Stropharia cubensis</name>
    <dbReference type="NCBI Taxonomy" id="181762"/>
    <lineage>
        <taxon>Eukaryota</taxon>
        <taxon>Fungi</taxon>
        <taxon>Dikarya</taxon>
        <taxon>Basidiomycota</taxon>
        <taxon>Agaricomycotina</taxon>
        <taxon>Agaricomycetes</taxon>
        <taxon>Agaricomycetidae</taxon>
        <taxon>Agaricales</taxon>
        <taxon>Agaricineae</taxon>
        <taxon>Strophariaceae</taxon>
        <taxon>Psilocybe</taxon>
    </lineage>
</organism>
<protein>
    <submittedName>
        <fullName evidence="2">Uncharacterized protein</fullName>
    </submittedName>
</protein>
<comment type="caution">
    <text evidence="2">The sequence shown here is derived from an EMBL/GenBank/DDBJ whole genome shotgun (WGS) entry which is preliminary data.</text>
</comment>
<dbReference type="OrthoDB" id="3364132at2759"/>
<accession>A0A8H7Y2V9</accession>
<sequence length="368" mass="42006">MSGVEFHSAPGTCRVVCIAELSTCQDRPSTMPTINDFDAYIAVNNQQLVHYGMRHFVRDRTLECWIPCVVGQKFSVNWICKKSLMDSCGDVSIDGVDAGGITINLEVRSEAKKKYAKHEEIVHAEMFSSHRGERFTFKGKHDHDGAREIRLVINRTGSPSRSVPTHRHIGPVVENTKLLREEAPIKRVEIIATFVFKYRDLSVLRSMGLLETQPTFETIRGGWESAEKYKTPNNDNDNDLNPSVSGSGTAHTDDPILLDLETMRNTDPSTWSKSTKRNFDEMTRPTDADLAAEIRDLERHLRNLVQENNYRDRRKHKNAKQRRAMRRFASPVQYMYRTRSVVEAEGKESPAKRAKVEDTDRVLDQADN</sequence>
<dbReference type="AlphaFoldDB" id="A0A8H7Y2V9"/>
<reference evidence="2" key="1">
    <citation type="submission" date="2021-02" db="EMBL/GenBank/DDBJ databases">
        <title>Psilocybe cubensis genome.</title>
        <authorList>
            <person name="Mckernan K.J."/>
            <person name="Crawford S."/>
            <person name="Trippe A."/>
            <person name="Kane L.T."/>
            <person name="Mclaughlin S."/>
        </authorList>
    </citation>
    <scope>NUCLEOTIDE SEQUENCE [LARGE SCALE GENOMIC DNA]</scope>
    <source>
        <strain evidence="2">MGC-MH-2018</strain>
    </source>
</reference>
<evidence type="ECO:0000313" key="2">
    <source>
        <dbReference type="EMBL" id="KAG5169994.1"/>
    </source>
</evidence>
<dbReference type="EMBL" id="JAFIQS010000004">
    <property type="protein sequence ID" value="KAG5169994.1"/>
    <property type="molecule type" value="Genomic_DNA"/>
</dbReference>